<dbReference type="GO" id="GO:0006552">
    <property type="term" value="P:L-leucine catabolic process"/>
    <property type="evidence" value="ECO:0007669"/>
    <property type="project" value="TreeGrafter"/>
</dbReference>
<dbReference type="GO" id="GO:0050660">
    <property type="term" value="F:flavin adenine dinucleotide binding"/>
    <property type="evidence" value="ECO:0007669"/>
    <property type="project" value="InterPro"/>
</dbReference>
<gene>
    <name evidence="2" type="ORF">D9V34_15715</name>
</gene>
<dbReference type="Pfam" id="PF02771">
    <property type="entry name" value="Acyl-CoA_dh_N"/>
    <property type="match status" value="1"/>
</dbReference>
<dbReference type="RefSeq" id="WP_121689418.1">
    <property type="nucleotide sequence ID" value="NZ_RCUY01000015.1"/>
</dbReference>
<dbReference type="Gene3D" id="1.20.140.10">
    <property type="entry name" value="Butyryl-CoA Dehydrogenase, subunit A, domain 3"/>
    <property type="match status" value="1"/>
</dbReference>
<keyword evidence="2" id="KW-0503">Monooxygenase</keyword>
<dbReference type="InterPro" id="IPR037069">
    <property type="entry name" value="AcylCoA_DH/ox_N_sf"/>
</dbReference>
<dbReference type="InterPro" id="IPR013786">
    <property type="entry name" value="AcylCoA_DH/ox_N"/>
</dbReference>
<sequence length="428" mass="44999">MTLLQTSPVRSRIAIAPDADPARVFAPIFARIAEGAAARDRDRSLPTTEIRALADAGFGALRVPRAEGGFGVSLTELFALLADLAAADSNIEQALRGHFAFIEDRLVSPDAASRALWIDRALRGDLVGNAWTEIGSSVRGELGTRLRTDAGGTRLSGEKFYTTGSLYADWIDVLAHSEELDTQVIAAVSVHQAGVDITDDWDGFGQRTTASGGTVFTEAVVDPADVIDFSERFGYQLAFYQVFHLAALAGVARAAATEAGTQLAARSRTYSHGNADRAVEDAQLLQVVGEAAAQGFALDAITERAAKALEAAEAATLARNALRADSAATPEQRQSAETVLAEAIGAAELAAFSGQVAAIPGALRATSIIFDALGASAIRAGGALDRHWRNARTLASHNPWVYRARLLGRFVATGERDDASWAVGVAAS</sequence>
<dbReference type="InterPro" id="IPR009100">
    <property type="entry name" value="AcylCoA_DH/oxidase_NM_dom_sf"/>
</dbReference>
<feature type="domain" description="Acyl-CoA dehydrogenase/oxidase N-terminal" evidence="1">
    <location>
        <begin position="31"/>
        <end position="99"/>
    </location>
</feature>
<evidence type="ECO:0000259" key="1">
    <source>
        <dbReference type="Pfam" id="PF02771"/>
    </source>
</evidence>
<dbReference type="Gene3D" id="2.40.110.10">
    <property type="entry name" value="Butyryl-CoA Dehydrogenase, subunit A, domain 2"/>
    <property type="match status" value="1"/>
</dbReference>
<keyword evidence="2" id="KW-0560">Oxidoreductase</keyword>
<dbReference type="InterPro" id="IPR046373">
    <property type="entry name" value="Acyl-CoA_Oxase/DH_mid-dom_sf"/>
</dbReference>
<name>A0A3L7AH25_9MICO</name>
<protein>
    <submittedName>
        <fullName evidence="2">Monooxygenase</fullName>
    </submittedName>
</protein>
<dbReference type="OrthoDB" id="571684at2"/>
<reference evidence="2 3" key="1">
    <citation type="submission" date="2018-10" db="EMBL/GenBank/DDBJ databases">
        <authorList>
            <person name="Li J."/>
        </authorList>
    </citation>
    <scope>NUCLEOTIDE SEQUENCE [LARGE SCALE GENOMIC DNA]</scope>
    <source>
        <strain evidence="2 3">JCM 11654</strain>
    </source>
</reference>
<dbReference type="Gene3D" id="1.10.540.10">
    <property type="entry name" value="Acyl-CoA dehydrogenase/oxidase, N-terminal domain"/>
    <property type="match status" value="1"/>
</dbReference>
<dbReference type="Proteomes" id="UP000269438">
    <property type="component" value="Unassembled WGS sequence"/>
</dbReference>
<dbReference type="AlphaFoldDB" id="A0A3L7AH25"/>
<dbReference type="GO" id="GO:0008470">
    <property type="term" value="F:3-methylbutanoyl-CoA dehydrogenase activity"/>
    <property type="evidence" value="ECO:0007669"/>
    <property type="project" value="TreeGrafter"/>
</dbReference>
<dbReference type="PIRSF" id="PIRSF016578">
    <property type="entry name" value="HsaA"/>
    <property type="match status" value="1"/>
</dbReference>
<evidence type="ECO:0000313" key="2">
    <source>
        <dbReference type="EMBL" id="RLP79245.1"/>
    </source>
</evidence>
<organism evidence="2 3">
    <name type="scientific">Mycetocola lacteus</name>
    <dbReference type="NCBI Taxonomy" id="76637"/>
    <lineage>
        <taxon>Bacteria</taxon>
        <taxon>Bacillati</taxon>
        <taxon>Actinomycetota</taxon>
        <taxon>Actinomycetes</taxon>
        <taxon>Micrococcales</taxon>
        <taxon>Microbacteriaceae</taxon>
        <taxon>Mycetocola</taxon>
    </lineage>
</organism>
<proteinExistence type="predicted"/>
<dbReference type="PANTHER" id="PTHR43884:SF12">
    <property type="entry name" value="ISOVALERYL-COA DEHYDROGENASE, MITOCHONDRIAL-RELATED"/>
    <property type="match status" value="1"/>
</dbReference>
<dbReference type="PANTHER" id="PTHR43884">
    <property type="entry name" value="ACYL-COA DEHYDROGENASE"/>
    <property type="match status" value="1"/>
</dbReference>
<dbReference type="EMBL" id="RCUY01000015">
    <property type="protein sequence ID" value="RLP79245.1"/>
    <property type="molecule type" value="Genomic_DNA"/>
</dbReference>
<comment type="caution">
    <text evidence="2">The sequence shown here is derived from an EMBL/GenBank/DDBJ whole genome shotgun (WGS) entry which is preliminary data.</text>
</comment>
<accession>A0A3L7AH25</accession>
<dbReference type="SUPFAM" id="SSF56645">
    <property type="entry name" value="Acyl-CoA dehydrogenase NM domain-like"/>
    <property type="match status" value="1"/>
</dbReference>
<dbReference type="GO" id="GO:0004497">
    <property type="term" value="F:monooxygenase activity"/>
    <property type="evidence" value="ECO:0007669"/>
    <property type="project" value="UniProtKB-KW"/>
</dbReference>
<evidence type="ECO:0000313" key="3">
    <source>
        <dbReference type="Proteomes" id="UP000269438"/>
    </source>
</evidence>
<keyword evidence="3" id="KW-1185">Reference proteome</keyword>